<dbReference type="InterPro" id="IPR052030">
    <property type="entry name" value="Peptidase_M20/M20A_hydrolases"/>
</dbReference>
<protein>
    <submittedName>
        <fullName evidence="2">Aminobenzoyl-glutamate utilization protein B</fullName>
    </submittedName>
</protein>
<dbReference type="RefSeq" id="WP_144566469.1">
    <property type="nucleotide sequence ID" value="NZ_VIVN01000009.1"/>
</dbReference>
<dbReference type="PIRSF" id="PIRSF037227">
    <property type="entry name" value="Aminobenzoyl-glu_utiliz_pB"/>
    <property type="match status" value="1"/>
</dbReference>
<dbReference type="InterPro" id="IPR017439">
    <property type="entry name" value="Amidohydrolase"/>
</dbReference>
<comment type="caution">
    <text evidence="2">The sequence shown here is derived from an EMBL/GenBank/DDBJ whole genome shotgun (WGS) entry which is preliminary data.</text>
</comment>
<dbReference type="GO" id="GO:0016805">
    <property type="term" value="F:dipeptidase activity"/>
    <property type="evidence" value="ECO:0007669"/>
    <property type="project" value="TreeGrafter"/>
</dbReference>
<accession>A0A561D535</accession>
<dbReference type="PANTHER" id="PTHR30575:SF0">
    <property type="entry name" value="XAA-ARG DIPEPTIDASE"/>
    <property type="match status" value="1"/>
</dbReference>
<dbReference type="InterPro" id="IPR017145">
    <property type="entry name" value="Aminobenzoyl-glu_utiliz_pB"/>
</dbReference>
<dbReference type="Gene3D" id="3.30.70.360">
    <property type="match status" value="1"/>
</dbReference>
<dbReference type="GO" id="GO:0071713">
    <property type="term" value="F:para-aminobenzoyl-glutamate hydrolase activity"/>
    <property type="evidence" value="ECO:0007669"/>
    <property type="project" value="TreeGrafter"/>
</dbReference>
<evidence type="ECO:0000313" key="2">
    <source>
        <dbReference type="EMBL" id="TWD98563.1"/>
    </source>
</evidence>
<evidence type="ECO:0000259" key="1">
    <source>
        <dbReference type="Pfam" id="PF07687"/>
    </source>
</evidence>
<sequence>MGKKDIVSRIEENEEIFADVAKQIWDHPELGYTESFSSSLQIKVLEEAGFSVTSGLGDIPTAFVAQYGTGKPVIGILGEFDALPGLSQKVSPEYSPVVTNGPGHGCGHNLLGTAGVEAVIALKKQIDAEKLSGTIRYYGCPAEELLSGKTFMARSGAFDDLDCALTWHPWTNNFTANASMQALTAIEFFFSGRTSHAGAAPHLGRSALDAVELMNVGSNYLREHVPDGTRIHYQITNGGAAPNVVPDAASVYYFLRGKDRKQVDELEERLIKVAQGAAMMTETSVRWEIKSGCYDTLPNETLNELMFKQAEAAGQMLFTPEEEKFAKELVQTIDPSVLAAVKRQMLGGNEDSLLDPFFYHDTKQFGATMGGSSDVGDVSWITPMGQIMTTCAPFGVQLHTWQATASFGSTIGMKGMHHAAKIMALSAYELLLDPNGLLEKAKEEFAARTKGVVYKAGIPADVKPPVSNRDTVLEPTI</sequence>
<dbReference type="EMBL" id="VIVN01000009">
    <property type="protein sequence ID" value="TWD98563.1"/>
    <property type="molecule type" value="Genomic_DNA"/>
</dbReference>
<dbReference type="Pfam" id="PF07687">
    <property type="entry name" value="M20_dimer"/>
    <property type="match status" value="1"/>
</dbReference>
<dbReference type="NCBIfam" id="TIGR01891">
    <property type="entry name" value="amidohydrolases"/>
    <property type="match status" value="1"/>
</dbReference>
<dbReference type="InterPro" id="IPR011650">
    <property type="entry name" value="Peptidase_M20_dimer"/>
</dbReference>
<reference evidence="2 3" key="1">
    <citation type="submission" date="2019-06" db="EMBL/GenBank/DDBJ databases">
        <title>Sorghum-associated microbial communities from plants grown in Nebraska, USA.</title>
        <authorList>
            <person name="Schachtman D."/>
        </authorList>
    </citation>
    <scope>NUCLEOTIDE SEQUENCE [LARGE SCALE GENOMIC DNA]</scope>
    <source>
        <strain evidence="2 3">2482</strain>
    </source>
</reference>
<name>A0A561D535_9BACI</name>
<dbReference type="GO" id="GO:0046657">
    <property type="term" value="P:folic acid catabolic process"/>
    <property type="evidence" value="ECO:0007669"/>
    <property type="project" value="TreeGrafter"/>
</dbReference>
<dbReference type="FunFam" id="3.30.70.360:FF:000004">
    <property type="entry name" value="Peptidase M20 domain-containing protein 2"/>
    <property type="match status" value="1"/>
</dbReference>
<proteinExistence type="predicted"/>
<dbReference type="SUPFAM" id="SSF53187">
    <property type="entry name" value="Zn-dependent exopeptidases"/>
    <property type="match status" value="1"/>
</dbReference>
<dbReference type="SUPFAM" id="SSF55031">
    <property type="entry name" value="Bacterial exopeptidase dimerisation domain"/>
    <property type="match status" value="1"/>
</dbReference>
<dbReference type="GO" id="GO:0005737">
    <property type="term" value="C:cytoplasm"/>
    <property type="evidence" value="ECO:0007669"/>
    <property type="project" value="TreeGrafter"/>
</dbReference>
<dbReference type="Gene3D" id="3.40.630.10">
    <property type="entry name" value="Zn peptidases"/>
    <property type="match status" value="1"/>
</dbReference>
<evidence type="ECO:0000313" key="3">
    <source>
        <dbReference type="Proteomes" id="UP000319671"/>
    </source>
</evidence>
<feature type="domain" description="Peptidase M20 dimerisation" evidence="1">
    <location>
        <begin position="188"/>
        <end position="274"/>
    </location>
</feature>
<dbReference type="Proteomes" id="UP000319671">
    <property type="component" value="Unassembled WGS sequence"/>
</dbReference>
<dbReference type="InterPro" id="IPR036264">
    <property type="entry name" value="Bact_exopeptidase_dim_dom"/>
</dbReference>
<gene>
    <name evidence="2" type="ORF">FB550_10969</name>
</gene>
<dbReference type="AlphaFoldDB" id="A0A561D535"/>
<keyword evidence="3" id="KW-1185">Reference proteome</keyword>
<organism evidence="2 3">
    <name type="scientific">Neobacillus bataviensis</name>
    <dbReference type="NCBI Taxonomy" id="220685"/>
    <lineage>
        <taxon>Bacteria</taxon>
        <taxon>Bacillati</taxon>
        <taxon>Bacillota</taxon>
        <taxon>Bacilli</taxon>
        <taxon>Bacillales</taxon>
        <taxon>Bacillaceae</taxon>
        <taxon>Neobacillus</taxon>
    </lineage>
</organism>
<dbReference type="PANTHER" id="PTHR30575">
    <property type="entry name" value="PEPTIDASE M20"/>
    <property type="match status" value="1"/>
</dbReference>